<keyword evidence="1" id="KW-0805">Transcription regulation</keyword>
<dbReference type="Proteomes" id="UP000381093">
    <property type="component" value="Unassembled WGS sequence"/>
</dbReference>
<dbReference type="EMBL" id="CABVHW010000018">
    <property type="protein sequence ID" value="VVO24407.1"/>
    <property type="molecule type" value="Genomic_DNA"/>
</dbReference>
<dbReference type="RefSeq" id="WP_150766450.1">
    <property type="nucleotide sequence ID" value="NZ_CABVHW010000018.1"/>
</dbReference>
<sequence>MNLSERIKKARKAAGLTQAQLAELVGIAQTAVSQLESGKTLRSSYLIQIARECGVNSNWLASGEGDMKDPEDFRKLGMALVKELFSGEHEDDAVANLALRGRLETLRAARDIVPSDFGAVEIPYLIELDNPDEPGKTIVEKSAVASLMFNEHALEKQHVLPNKAVAAVVVGNSMAPVLSDGSSVVANTDETGVVDGKIYVIDHGGQIRIKILHRLPGAGIRIRSYNQLEYADEIYTQQEMAESGINIVGRVFWGASFF</sequence>
<dbReference type="SUPFAM" id="SSF51306">
    <property type="entry name" value="LexA/Signal peptidase"/>
    <property type="match status" value="1"/>
</dbReference>
<name>A0A5E7EDI9_PSEFL</name>
<dbReference type="GO" id="GO:0003677">
    <property type="term" value="F:DNA binding"/>
    <property type="evidence" value="ECO:0007669"/>
    <property type="project" value="UniProtKB-KW"/>
</dbReference>
<dbReference type="PANTHER" id="PTHR40661:SF2">
    <property type="entry name" value="HTH-TYPE TRANSCRIPTIONAL REGULATOR PRTR"/>
    <property type="match status" value="1"/>
</dbReference>
<dbReference type="Pfam" id="PF00717">
    <property type="entry name" value="Peptidase_S24"/>
    <property type="match status" value="1"/>
</dbReference>
<dbReference type="Gene3D" id="2.10.109.10">
    <property type="entry name" value="Umud Fragment, subunit A"/>
    <property type="match status" value="1"/>
</dbReference>
<dbReference type="CDD" id="cd00093">
    <property type="entry name" value="HTH_XRE"/>
    <property type="match status" value="1"/>
</dbReference>
<dbReference type="Gene3D" id="1.10.260.40">
    <property type="entry name" value="lambda repressor-like DNA-binding domains"/>
    <property type="match status" value="1"/>
</dbReference>
<dbReference type="SMART" id="SM00530">
    <property type="entry name" value="HTH_XRE"/>
    <property type="match status" value="1"/>
</dbReference>
<keyword evidence="2" id="KW-0238">DNA-binding</keyword>
<dbReference type="InterPro" id="IPR010982">
    <property type="entry name" value="Lambda_DNA-bd_dom_sf"/>
</dbReference>
<evidence type="ECO:0000259" key="4">
    <source>
        <dbReference type="PROSITE" id="PS50943"/>
    </source>
</evidence>
<dbReference type="CDD" id="cd06529">
    <property type="entry name" value="S24_LexA-like"/>
    <property type="match status" value="1"/>
</dbReference>
<dbReference type="Pfam" id="PF01381">
    <property type="entry name" value="HTH_3"/>
    <property type="match status" value="1"/>
</dbReference>
<dbReference type="InterPro" id="IPR001387">
    <property type="entry name" value="Cro/C1-type_HTH"/>
</dbReference>
<organism evidence="5 6">
    <name type="scientific">Pseudomonas fluorescens</name>
    <dbReference type="NCBI Taxonomy" id="294"/>
    <lineage>
        <taxon>Bacteria</taxon>
        <taxon>Pseudomonadati</taxon>
        <taxon>Pseudomonadota</taxon>
        <taxon>Gammaproteobacteria</taxon>
        <taxon>Pseudomonadales</taxon>
        <taxon>Pseudomonadaceae</taxon>
        <taxon>Pseudomonas</taxon>
    </lineage>
</organism>
<dbReference type="InterPro" id="IPR036286">
    <property type="entry name" value="LexA/Signal_pep-like_sf"/>
</dbReference>
<dbReference type="PANTHER" id="PTHR40661">
    <property type="match status" value="1"/>
</dbReference>
<proteinExistence type="predicted"/>
<gene>
    <name evidence="5" type="primary">prtR_1</name>
    <name evidence="5" type="ORF">PS710_04505</name>
</gene>
<evidence type="ECO:0000313" key="5">
    <source>
        <dbReference type="EMBL" id="VVO24407.1"/>
    </source>
</evidence>
<evidence type="ECO:0000313" key="6">
    <source>
        <dbReference type="Proteomes" id="UP000381093"/>
    </source>
</evidence>
<accession>A0A5E7EDI9</accession>
<dbReference type="InterPro" id="IPR015927">
    <property type="entry name" value="Peptidase_S24_S26A/B/C"/>
</dbReference>
<evidence type="ECO:0000256" key="1">
    <source>
        <dbReference type="ARBA" id="ARBA00023015"/>
    </source>
</evidence>
<dbReference type="InterPro" id="IPR039418">
    <property type="entry name" value="LexA-like"/>
</dbReference>
<reference evidence="5 6" key="1">
    <citation type="submission" date="2019-09" db="EMBL/GenBank/DDBJ databases">
        <authorList>
            <person name="Chandra G."/>
            <person name="Truman W A."/>
        </authorList>
    </citation>
    <scope>NUCLEOTIDE SEQUENCE [LARGE SCALE GENOMIC DNA]</scope>
    <source>
        <strain evidence="5">PS710</strain>
    </source>
</reference>
<dbReference type="PROSITE" id="PS50943">
    <property type="entry name" value="HTH_CROC1"/>
    <property type="match status" value="1"/>
</dbReference>
<protein>
    <submittedName>
        <fullName evidence="5">HTH-type transcriptional regulator PrtR</fullName>
    </submittedName>
</protein>
<evidence type="ECO:0000256" key="3">
    <source>
        <dbReference type="ARBA" id="ARBA00023163"/>
    </source>
</evidence>
<dbReference type="AlphaFoldDB" id="A0A5E7EDI9"/>
<dbReference type="SUPFAM" id="SSF47413">
    <property type="entry name" value="lambda repressor-like DNA-binding domains"/>
    <property type="match status" value="1"/>
</dbReference>
<feature type="domain" description="HTH cro/C1-type" evidence="4">
    <location>
        <begin position="7"/>
        <end position="60"/>
    </location>
</feature>
<keyword evidence="3" id="KW-0804">Transcription</keyword>
<evidence type="ECO:0000256" key="2">
    <source>
        <dbReference type="ARBA" id="ARBA00023125"/>
    </source>
</evidence>